<evidence type="ECO:0000256" key="1">
    <source>
        <dbReference type="SAM" id="MobiDB-lite"/>
    </source>
</evidence>
<dbReference type="EMBL" id="CAUJNA010001891">
    <property type="protein sequence ID" value="CAJ1389584.1"/>
    <property type="molecule type" value="Genomic_DNA"/>
</dbReference>
<feature type="region of interest" description="Disordered" evidence="1">
    <location>
        <begin position="140"/>
        <end position="163"/>
    </location>
</feature>
<organism evidence="2 4">
    <name type="scientific">Effrenium voratum</name>
    <dbReference type="NCBI Taxonomy" id="2562239"/>
    <lineage>
        <taxon>Eukaryota</taxon>
        <taxon>Sar</taxon>
        <taxon>Alveolata</taxon>
        <taxon>Dinophyceae</taxon>
        <taxon>Suessiales</taxon>
        <taxon>Symbiodiniaceae</taxon>
        <taxon>Effrenium</taxon>
    </lineage>
</organism>
<reference evidence="2" key="1">
    <citation type="submission" date="2023-08" db="EMBL/GenBank/DDBJ databases">
        <authorList>
            <person name="Chen Y."/>
            <person name="Shah S."/>
            <person name="Dougan E. K."/>
            <person name="Thang M."/>
            <person name="Chan C."/>
        </authorList>
    </citation>
    <scope>NUCLEOTIDE SEQUENCE</scope>
</reference>
<protein>
    <submittedName>
        <fullName evidence="2">Uncharacterized protein</fullName>
    </submittedName>
</protein>
<gene>
    <name evidence="3" type="ORF">EVOR1521_LOCUS15172</name>
    <name evidence="2" type="ORF">EVOR1521_LOCUS4325</name>
</gene>
<dbReference type="Gene3D" id="3.40.50.150">
    <property type="entry name" value="Vaccinia Virus protein VP39"/>
    <property type="match status" value="1"/>
</dbReference>
<evidence type="ECO:0000313" key="2">
    <source>
        <dbReference type="EMBL" id="CAJ1374908.1"/>
    </source>
</evidence>
<evidence type="ECO:0000313" key="4">
    <source>
        <dbReference type="Proteomes" id="UP001178507"/>
    </source>
</evidence>
<dbReference type="InterPro" id="IPR029063">
    <property type="entry name" value="SAM-dependent_MTases_sf"/>
</dbReference>
<dbReference type="EMBL" id="CAUJNA010000284">
    <property type="protein sequence ID" value="CAJ1374908.1"/>
    <property type="molecule type" value="Genomic_DNA"/>
</dbReference>
<proteinExistence type="predicted"/>
<evidence type="ECO:0000313" key="3">
    <source>
        <dbReference type="EMBL" id="CAJ1389584.1"/>
    </source>
</evidence>
<accession>A0AA36MP89</accession>
<sequence length="163" mass="17942">MGSSSMSWRVLADTLQSCFGITFSLQTSFFTEFVSWKNKVCMEVITAAHGVRHKPQGWLATKDLVSEPHPPRCHIATLGIECDDISGCSSTPRSVLDSQGRSGQSFLQVLSYLDKVPFSERPQCLLLECVANLGKKRKSVQEKGTEAVADQLQERGYLGTGRS</sequence>
<dbReference type="Proteomes" id="UP001178507">
    <property type="component" value="Unassembled WGS sequence"/>
</dbReference>
<comment type="caution">
    <text evidence="2">The sequence shown here is derived from an EMBL/GenBank/DDBJ whole genome shotgun (WGS) entry which is preliminary data.</text>
</comment>
<dbReference type="AlphaFoldDB" id="A0AA36MP89"/>
<name>A0AA36MP89_9DINO</name>
<keyword evidence="4" id="KW-1185">Reference proteome</keyword>